<feature type="compositionally biased region" description="Low complexity" evidence="1">
    <location>
        <begin position="280"/>
        <end position="299"/>
    </location>
</feature>
<feature type="transmembrane region" description="Helical" evidence="2">
    <location>
        <begin position="244"/>
        <end position="261"/>
    </location>
</feature>
<accession>A0A9P9DUV5</accession>
<proteinExistence type="predicted"/>
<dbReference type="OrthoDB" id="3918601at2759"/>
<evidence type="ECO:0000259" key="3">
    <source>
        <dbReference type="Pfam" id="PF20684"/>
    </source>
</evidence>
<dbReference type="PANTHER" id="PTHR38794">
    <property type="entry name" value="INTEGRAL MEMBRANE PROTEIN"/>
    <property type="match status" value="1"/>
</dbReference>
<sequence length="387" mass="42822">MILPREHETPFNKAPLIRALGALLMVITILSAFTRIVTRIVTIRTLKVDDYLVMTSTIMVIAQSIAVISQGSNGLGKIDGQSKSQISAILKGSYAADILFIVALMLAKISATRAIWDMAPRERRRLIFITEVLIGLWALSSIVASMFKCSLPEPWDYINGQCFNQFAFWIYVDGINIATDLFITGILFEMFIKLKTSTSKKILVIGVFGSRIFIIPPVICHMYYYKLAIDSNNPIFSMWKPTVIIQVIQCLSVMATCIPYLKPFMDSLNSGQMKAGELPGTGSNSRSRSGGYGTGQTSRLRGNTAVGITSVTTMATNASHRRKNYEMIDMDKSRDRGTKKKPTLPTVTAACEAGGSWDGQSHTSQTVLVEQTWRVDIERKPTTPRPA</sequence>
<protein>
    <recommendedName>
        <fullName evidence="3">Rhodopsin domain-containing protein</fullName>
    </recommendedName>
</protein>
<feature type="transmembrane region" description="Helical" evidence="2">
    <location>
        <begin position="167"/>
        <end position="190"/>
    </location>
</feature>
<dbReference type="InterPro" id="IPR036927">
    <property type="entry name" value="Cyt_c_oxase-like_su1_sf"/>
</dbReference>
<gene>
    <name evidence="4" type="ORF">EDB81DRAFT_910467</name>
</gene>
<keyword evidence="5" id="KW-1185">Reference proteome</keyword>
<reference evidence="4" key="1">
    <citation type="journal article" date="2021" name="Nat. Commun.">
        <title>Genetic determinants of endophytism in the Arabidopsis root mycobiome.</title>
        <authorList>
            <person name="Mesny F."/>
            <person name="Miyauchi S."/>
            <person name="Thiergart T."/>
            <person name="Pickel B."/>
            <person name="Atanasova L."/>
            <person name="Karlsson M."/>
            <person name="Huettel B."/>
            <person name="Barry K.W."/>
            <person name="Haridas S."/>
            <person name="Chen C."/>
            <person name="Bauer D."/>
            <person name="Andreopoulos W."/>
            <person name="Pangilinan J."/>
            <person name="LaButti K."/>
            <person name="Riley R."/>
            <person name="Lipzen A."/>
            <person name="Clum A."/>
            <person name="Drula E."/>
            <person name="Henrissat B."/>
            <person name="Kohler A."/>
            <person name="Grigoriev I.V."/>
            <person name="Martin F.M."/>
            <person name="Hacquard S."/>
        </authorList>
    </citation>
    <scope>NUCLEOTIDE SEQUENCE</scope>
    <source>
        <strain evidence="4">MPI-CAGE-AT-0147</strain>
    </source>
</reference>
<dbReference type="EMBL" id="JAGMUV010000020">
    <property type="protein sequence ID" value="KAH7125818.1"/>
    <property type="molecule type" value="Genomic_DNA"/>
</dbReference>
<dbReference type="Gene3D" id="1.20.210.10">
    <property type="entry name" value="Cytochrome c oxidase-like, subunit I domain"/>
    <property type="match status" value="1"/>
</dbReference>
<evidence type="ECO:0000313" key="5">
    <source>
        <dbReference type="Proteomes" id="UP000738349"/>
    </source>
</evidence>
<feature type="transmembrane region" description="Helical" evidence="2">
    <location>
        <begin position="202"/>
        <end position="224"/>
    </location>
</feature>
<organism evidence="4 5">
    <name type="scientific">Dactylonectria macrodidyma</name>
    <dbReference type="NCBI Taxonomy" id="307937"/>
    <lineage>
        <taxon>Eukaryota</taxon>
        <taxon>Fungi</taxon>
        <taxon>Dikarya</taxon>
        <taxon>Ascomycota</taxon>
        <taxon>Pezizomycotina</taxon>
        <taxon>Sordariomycetes</taxon>
        <taxon>Hypocreomycetidae</taxon>
        <taxon>Hypocreales</taxon>
        <taxon>Nectriaceae</taxon>
        <taxon>Dactylonectria</taxon>
    </lineage>
</organism>
<dbReference type="Proteomes" id="UP000738349">
    <property type="component" value="Unassembled WGS sequence"/>
</dbReference>
<evidence type="ECO:0000256" key="1">
    <source>
        <dbReference type="SAM" id="MobiDB-lite"/>
    </source>
</evidence>
<dbReference type="InterPro" id="IPR049326">
    <property type="entry name" value="Rhodopsin_dom_fungi"/>
</dbReference>
<name>A0A9P9DUV5_9HYPO</name>
<feature type="transmembrane region" description="Helical" evidence="2">
    <location>
        <begin position="88"/>
        <end position="106"/>
    </location>
</feature>
<keyword evidence="2" id="KW-0472">Membrane</keyword>
<dbReference type="AlphaFoldDB" id="A0A9P9DUV5"/>
<evidence type="ECO:0000256" key="2">
    <source>
        <dbReference type="SAM" id="Phobius"/>
    </source>
</evidence>
<feature type="transmembrane region" description="Helical" evidence="2">
    <location>
        <begin position="16"/>
        <end position="38"/>
    </location>
</feature>
<keyword evidence="2" id="KW-1133">Transmembrane helix</keyword>
<feature type="transmembrane region" description="Helical" evidence="2">
    <location>
        <begin position="50"/>
        <end position="68"/>
    </location>
</feature>
<feature type="transmembrane region" description="Helical" evidence="2">
    <location>
        <begin position="126"/>
        <end position="147"/>
    </location>
</feature>
<evidence type="ECO:0000313" key="4">
    <source>
        <dbReference type="EMBL" id="KAH7125818.1"/>
    </source>
</evidence>
<dbReference type="Pfam" id="PF20684">
    <property type="entry name" value="Fung_rhodopsin"/>
    <property type="match status" value="1"/>
</dbReference>
<dbReference type="GO" id="GO:0005739">
    <property type="term" value="C:mitochondrion"/>
    <property type="evidence" value="ECO:0007669"/>
    <property type="project" value="UniProtKB-ARBA"/>
</dbReference>
<keyword evidence="2" id="KW-0812">Transmembrane</keyword>
<dbReference type="PANTHER" id="PTHR38794:SF1">
    <property type="entry name" value="INTEGRAL MEMBRANE PROTEIN"/>
    <property type="match status" value="1"/>
</dbReference>
<comment type="caution">
    <text evidence="4">The sequence shown here is derived from an EMBL/GenBank/DDBJ whole genome shotgun (WGS) entry which is preliminary data.</text>
</comment>
<feature type="region of interest" description="Disordered" evidence="1">
    <location>
        <begin position="275"/>
        <end position="300"/>
    </location>
</feature>
<feature type="domain" description="Rhodopsin" evidence="3">
    <location>
        <begin position="35"/>
        <end position="265"/>
    </location>
</feature>